<gene>
    <name evidence="2" type="ORF">METZ01_LOCUS497372</name>
</gene>
<accession>A0A383DKZ6</accession>
<reference evidence="2" key="1">
    <citation type="submission" date="2018-05" db="EMBL/GenBank/DDBJ databases">
        <authorList>
            <person name="Lanie J.A."/>
            <person name="Ng W.-L."/>
            <person name="Kazmierczak K.M."/>
            <person name="Andrzejewski T.M."/>
            <person name="Davidsen T.M."/>
            <person name="Wayne K.J."/>
            <person name="Tettelin H."/>
            <person name="Glass J.I."/>
            <person name="Rusch D."/>
            <person name="Podicherti R."/>
            <person name="Tsui H.-C.T."/>
            <person name="Winkler M.E."/>
        </authorList>
    </citation>
    <scope>NUCLEOTIDE SEQUENCE</scope>
</reference>
<sequence length="183" mass="20076">MKSIFLKHFPTAVLAVIAGIALSGCETLIQLQDRDVKDSNILSATHEAARQLIKQSKQRLEDGQLIAASFANIDDLEKSSTFGRMIAQQIASEFSKQGYEVVELLLRGDIYISKGEGEFLLSRNLKNLFAEHDAQAVIVGTYAVGSKKVYVTSKLVHADDSIVLGSHNFDLSLGPDLRTLVNR</sequence>
<dbReference type="PROSITE" id="PS51257">
    <property type="entry name" value="PROKAR_LIPOPROTEIN"/>
    <property type="match status" value="1"/>
</dbReference>
<dbReference type="InterPro" id="IPR041215">
    <property type="entry name" value="FlgO_dom"/>
</dbReference>
<dbReference type="Pfam" id="PF17680">
    <property type="entry name" value="FlgO"/>
    <property type="match status" value="1"/>
</dbReference>
<dbReference type="EMBL" id="UINC01217774">
    <property type="protein sequence ID" value="SVE44518.1"/>
    <property type="molecule type" value="Genomic_DNA"/>
</dbReference>
<feature type="domain" description="FlgO" evidence="1">
    <location>
        <begin position="47"/>
        <end position="170"/>
    </location>
</feature>
<proteinExistence type="predicted"/>
<organism evidence="2">
    <name type="scientific">marine metagenome</name>
    <dbReference type="NCBI Taxonomy" id="408172"/>
    <lineage>
        <taxon>unclassified sequences</taxon>
        <taxon>metagenomes</taxon>
        <taxon>ecological metagenomes</taxon>
    </lineage>
</organism>
<evidence type="ECO:0000259" key="1">
    <source>
        <dbReference type="Pfam" id="PF17680"/>
    </source>
</evidence>
<evidence type="ECO:0000313" key="2">
    <source>
        <dbReference type="EMBL" id="SVE44518.1"/>
    </source>
</evidence>
<feature type="non-terminal residue" evidence="2">
    <location>
        <position position="183"/>
    </location>
</feature>
<name>A0A383DKZ6_9ZZZZ</name>
<protein>
    <recommendedName>
        <fullName evidence="1">FlgO domain-containing protein</fullName>
    </recommendedName>
</protein>
<dbReference type="AlphaFoldDB" id="A0A383DKZ6"/>